<dbReference type="Pfam" id="PF08900">
    <property type="entry name" value="AcaB"/>
    <property type="match status" value="1"/>
</dbReference>
<gene>
    <name evidence="1" type="ORF">THF1D04_220027</name>
</gene>
<evidence type="ECO:0000313" key="2">
    <source>
        <dbReference type="Proteomes" id="UP001295420"/>
    </source>
</evidence>
<dbReference type="AlphaFoldDB" id="A0AAU9Q734"/>
<accession>A0AAU9Q734</accession>
<dbReference type="EMBL" id="CAKMTQ010000015">
    <property type="protein sequence ID" value="CAH1528745.1"/>
    <property type="molecule type" value="Genomic_DNA"/>
</dbReference>
<reference evidence="1" key="1">
    <citation type="submission" date="2022-01" db="EMBL/GenBank/DDBJ databases">
        <authorList>
            <person name="Lagorce A."/>
        </authorList>
    </citation>
    <scope>NUCLEOTIDE SEQUENCE</scope>
    <source>
        <strain evidence="1">Th15_F1_D04</strain>
    </source>
</reference>
<sequence length="219" mass="24210">MKSMSNKSSNKNKMGALVASAEVQLHSVETVKLWNPSKKSKAPGVGLFFKRASVLEYAARRDDPYADFALLEIERAMNDAFAVCQQALQALPARLSSRVQYHEALSRAPVTKTISLKSRFGWRLVALLEQFDIAMVQMSDAYFKAQLTRPEFEGHRQACIQALRKVISDSVVLQHSGVTRQDMAANNAKAQAAQAKLGAIPFEVLEGVERAEFAPDIRG</sequence>
<organism evidence="1 2">
    <name type="scientific">Vibrio owensii</name>
    <dbReference type="NCBI Taxonomy" id="696485"/>
    <lineage>
        <taxon>Bacteria</taxon>
        <taxon>Pseudomonadati</taxon>
        <taxon>Pseudomonadota</taxon>
        <taxon>Gammaproteobacteria</taxon>
        <taxon>Vibrionales</taxon>
        <taxon>Vibrionaceae</taxon>
        <taxon>Vibrio</taxon>
    </lineage>
</organism>
<evidence type="ECO:0000313" key="1">
    <source>
        <dbReference type="EMBL" id="CAH1528745.1"/>
    </source>
</evidence>
<comment type="caution">
    <text evidence="1">The sequence shown here is derived from an EMBL/GenBank/DDBJ whole genome shotgun (WGS) entry which is preliminary data.</text>
</comment>
<dbReference type="Proteomes" id="UP001295420">
    <property type="component" value="Unassembled WGS sequence"/>
</dbReference>
<dbReference type="InterPro" id="IPR014996">
    <property type="entry name" value="AcaB"/>
</dbReference>
<name>A0AAU9Q734_9VIBR</name>
<dbReference type="NCBIfam" id="TIGR03761">
    <property type="entry name" value="ICE_PFL4669"/>
    <property type="match status" value="1"/>
</dbReference>
<protein>
    <submittedName>
        <fullName evidence="1">Integrating conjugative element protein</fullName>
    </submittedName>
</protein>
<proteinExistence type="predicted"/>